<feature type="chain" id="PRO_5046373476" description="Lipoprotein" evidence="1">
    <location>
        <begin position="27"/>
        <end position="122"/>
    </location>
</feature>
<evidence type="ECO:0008006" key="4">
    <source>
        <dbReference type="Google" id="ProtNLM"/>
    </source>
</evidence>
<evidence type="ECO:0000313" key="3">
    <source>
        <dbReference type="Proteomes" id="UP001057498"/>
    </source>
</evidence>
<dbReference type="Proteomes" id="UP001057498">
    <property type="component" value="Chromosome"/>
</dbReference>
<keyword evidence="1" id="KW-0732">Signal</keyword>
<feature type="signal peptide" evidence="1">
    <location>
        <begin position="1"/>
        <end position="26"/>
    </location>
</feature>
<reference evidence="2" key="1">
    <citation type="submission" date="2022-04" db="EMBL/GenBank/DDBJ databases">
        <title>Whole genome sequence of Sphaerotilus sp. FB-5.</title>
        <authorList>
            <person name="Takeda M."/>
            <person name="Narihara S."/>
            <person name="Akimoto M."/>
            <person name="Akimoto R."/>
            <person name="Nishiyashiki S."/>
            <person name="Murakami T."/>
        </authorList>
    </citation>
    <scope>NUCLEOTIDE SEQUENCE</scope>
    <source>
        <strain evidence="2">FB-5</strain>
    </source>
</reference>
<dbReference type="EMBL" id="AP025730">
    <property type="protein sequence ID" value="BDI05828.1"/>
    <property type="molecule type" value="Genomic_DNA"/>
</dbReference>
<dbReference type="RefSeq" id="WP_251969176.1">
    <property type="nucleotide sequence ID" value="NZ_AP025730.1"/>
</dbReference>
<protein>
    <recommendedName>
        <fullName evidence="4">Lipoprotein</fullName>
    </recommendedName>
</protein>
<accession>A0ABM7YN02</accession>
<evidence type="ECO:0000256" key="1">
    <source>
        <dbReference type="SAM" id="SignalP"/>
    </source>
</evidence>
<organism evidence="2 3">
    <name type="scientific">Sphaerotilus microaerophilus</name>
    <dbReference type="NCBI Taxonomy" id="2914710"/>
    <lineage>
        <taxon>Bacteria</taxon>
        <taxon>Pseudomonadati</taxon>
        <taxon>Pseudomonadota</taxon>
        <taxon>Betaproteobacteria</taxon>
        <taxon>Burkholderiales</taxon>
        <taxon>Sphaerotilaceae</taxon>
        <taxon>Sphaerotilus</taxon>
    </lineage>
</organism>
<name>A0ABM7YN02_9BURK</name>
<evidence type="ECO:0000313" key="2">
    <source>
        <dbReference type="EMBL" id="BDI05828.1"/>
    </source>
</evidence>
<dbReference type="PROSITE" id="PS51257">
    <property type="entry name" value="PROKAR_LIPOPROTEIN"/>
    <property type="match status" value="1"/>
</dbReference>
<keyword evidence="3" id="KW-1185">Reference proteome</keyword>
<gene>
    <name evidence="2" type="ORF">CATMQ487_27980</name>
</gene>
<sequence>MKTSLSPRRLGATCTLLAGAALLALAGCTQETQNEIRRGIQNWTGTNGVLEIYAGDKVVKRFVKIDKISTAYGTDDTNPRPYRYGYGILDENLNGTADDGEKRVYFEISDYSTPYVFHESPR</sequence>
<proteinExistence type="predicted"/>